<protein>
    <submittedName>
        <fullName evidence="2">Uncharacterized protein</fullName>
    </submittedName>
</protein>
<feature type="transmembrane region" description="Helical" evidence="1">
    <location>
        <begin position="6"/>
        <end position="28"/>
    </location>
</feature>
<gene>
    <name evidence="2" type="ORF">RT761_00057</name>
</gene>
<evidence type="ECO:0000313" key="3">
    <source>
        <dbReference type="Proteomes" id="UP000594463"/>
    </source>
</evidence>
<reference evidence="2 3" key="1">
    <citation type="journal article" date="2021" name="Nat. Commun.">
        <title>Isolation of a member of the candidate phylum Atribacteria reveals a unique cell membrane structure.</title>
        <authorList>
            <person name="Taiki K."/>
            <person name="Nobu M.K."/>
            <person name="Kusada H."/>
            <person name="Meng X.-Y."/>
            <person name="Hosoki N."/>
            <person name="Uematsu K."/>
            <person name="Yoshioka H."/>
            <person name="Kamagata Y."/>
            <person name="Tamaki H."/>
        </authorList>
    </citation>
    <scope>NUCLEOTIDE SEQUENCE [LARGE SCALE GENOMIC DNA]</scope>
    <source>
        <strain evidence="2 3">RT761</strain>
    </source>
</reference>
<keyword evidence="1" id="KW-1133">Transmembrane helix</keyword>
<evidence type="ECO:0000313" key="2">
    <source>
        <dbReference type="EMBL" id="QPM66871.1"/>
    </source>
</evidence>
<accession>A0A7T1F225</accession>
<dbReference type="SUPFAM" id="SSF160935">
    <property type="entry name" value="VPA0735-like"/>
    <property type="match status" value="1"/>
</dbReference>
<dbReference type="KEGG" id="alam:RT761_00057"/>
<keyword evidence="1" id="KW-0472">Membrane</keyword>
<keyword evidence="3" id="KW-1185">Reference proteome</keyword>
<name>A0A7T1F225_ATRLM</name>
<proteinExistence type="predicted"/>
<dbReference type="Proteomes" id="UP000594463">
    <property type="component" value="Chromosome"/>
</dbReference>
<keyword evidence="1" id="KW-0812">Transmembrane</keyword>
<evidence type="ECO:0000256" key="1">
    <source>
        <dbReference type="SAM" id="Phobius"/>
    </source>
</evidence>
<organism evidence="2 3">
    <name type="scientific">Atribacter laminatus</name>
    <dbReference type="NCBI Taxonomy" id="2847778"/>
    <lineage>
        <taxon>Bacteria</taxon>
        <taxon>Pseudomonadati</taxon>
        <taxon>Atribacterota</taxon>
        <taxon>Atribacteria</taxon>
        <taxon>Atribacterales</taxon>
        <taxon>Atribacteraceae</taxon>
        <taxon>Atribacter</taxon>
    </lineage>
</organism>
<sequence>MILKHLITIAFVVFIMTIIICLGTIASAEVRQEVLDSISTPNRVETSIGTLEFLDGAPSQETAQKVYDFLDTMRGVDTFLKGMPGASVGAMIKGIHEVGAVEAHQVLIFDKLLDSPPCF</sequence>
<dbReference type="EMBL" id="CP065383">
    <property type="protein sequence ID" value="QPM66871.1"/>
    <property type="molecule type" value="Genomic_DNA"/>
</dbReference>
<dbReference type="RefSeq" id="WP_218112100.1">
    <property type="nucleotide sequence ID" value="NZ_CP065383.1"/>
</dbReference>
<dbReference type="AlphaFoldDB" id="A0A7T1F225"/>